<dbReference type="Proteomes" id="UP000580250">
    <property type="component" value="Unassembled WGS sequence"/>
</dbReference>
<protein>
    <submittedName>
        <fullName evidence="2">Uncharacterized protein</fullName>
    </submittedName>
</protein>
<proteinExistence type="predicted"/>
<dbReference type="AlphaFoldDB" id="A0A6V7YBD8"/>
<reference evidence="2 3" key="1">
    <citation type="submission" date="2020-08" db="EMBL/GenBank/DDBJ databases">
        <authorList>
            <person name="Koutsovoulos G."/>
            <person name="Danchin GJ E."/>
        </authorList>
    </citation>
    <scope>NUCLEOTIDE SEQUENCE [LARGE SCALE GENOMIC DNA]</scope>
</reference>
<comment type="caution">
    <text evidence="2">The sequence shown here is derived from an EMBL/GenBank/DDBJ whole genome shotgun (WGS) entry which is preliminary data.</text>
</comment>
<dbReference type="EMBL" id="CAJEWN010003591">
    <property type="protein sequence ID" value="CAD2208067.1"/>
    <property type="molecule type" value="Genomic_DNA"/>
</dbReference>
<keyword evidence="1" id="KW-0812">Transmembrane</keyword>
<evidence type="ECO:0000256" key="1">
    <source>
        <dbReference type="SAM" id="Phobius"/>
    </source>
</evidence>
<accession>A0A6V7YBD8</accession>
<evidence type="ECO:0000313" key="3">
    <source>
        <dbReference type="Proteomes" id="UP000580250"/>
    </source>
</evidence>
<name>A0A6V7YBD8_MELEN</name>
<organism evidence="2 3">
    <name type="scientific">Meloidogyne enterolobii</name>
    <name type="common">Root-knot nematode worm</name>
    <name type="synonym">Meloidogyne mayaguensis</name>
    <dbReference type="NCBI Taxonomy" id="390850"/>
    <lineage>
        <taxon>Eukaryota</taxon>
        <taxon>Metazoa</taxon>
        <taxon>Ecdysozoa</taxon>
        <taxon>Nematoda</taxon>
        <taxon>Chromadorea</taxon>
        <taxon>Rhabditida</taxon>
        <taxon>Tylenchina</taxon>
        <taxon>Tylenchomorpha</taxon>
        <taxon>Tylenchoidea</taxon>
        <taxon>Meloidogynidae</taxon>
        <taxon>Meloidogyninae</taxon>
        <taxon>Meloidogyne</taxon>
    </lineage>
</organism>
<keyword evidence="1" id="KW-0472">Membrane</keyword>
<gene>
    <name evidence="2" type="ORF">MENT_LOCUS62068</name>
</gene>
<feature type="transmembrane region" description="Helical" evidence="1">
    <location>
        <begin position="32"/>
        <end position="58"/>
    </location>
</feature>
<evidence type="ECO:0000313" key="2">
    <source>
        <dbReference type="EMBL" id="CAD2208067.1"/>
    </source>
</evidence>
<keyword evidence="1" id="KW-1133">Transmembrane helix</keyword>
<sequence>MSAISKNVRKFPKMSANVQMSANVVDLSYFNFLFFVVVNIYLCKSVNCTMIFLFYFFIKEFLYEHSFLSENPQKLFNARLFPLQRKQLLPFFTASSRTTFADTDQAYLKANN</sequence>